<dbReference type="EMBL" id="GBXM01004228">
    <property type="protein sequence ID" value="JAI04350.1"/>
    <property type="molecule type" value="Transcribed_RNA"/>
</dbReference>
<sequence length="52" mass="5954">MQFVKGFFPVFLALYLSPVYITSRIILNAVSAYKIIPFQTKVVVLKAPFQVF</sequence>
<reference evidence="2" key="2">
    <citation type="journal article" date="2015" name="Fish Shellfish Immunol.">
        <title>Early steps in the European eel (Anguilla anguilla)-Vibrio vulnificus interaction in the gills: Role of the RtxA13 toxin.</title>
        <authorList>
            <person name="Callol A."/>
            <person name="Pajuelo D."/>
            <person name="Ebbesson L."/>
            <person name="Teles M."/>
            <person name="MacKenzie S."/>
            <person name="Amaro C."/>
        </authorList>
    </citation>
    <scope>NUCLEOTIDE SEQUENCE</scope>
</reference>
<dbReference type="AlphaFoldDB" id="A0A0E9XNN3"/>
<protein>
    <submittedName>
        <fullName evidence="2">Uncharacterized protein</fullName>
    </submittedName>
</protein>
<organism evidence="2">
    <name type="scientific">Anguilla anguilla</name>
    <name type="common">European freshwater eel</name>
    <name type="synonym">Muraena anguilla</name>
    <dbReference type="NCBI Taxonomy" id="7936"/>
    <lineage>
        <taxon>Eukaryota</taxon>
        <taxon>Metazoa</taxon>
        <taxon>Chordata</taxon>
        <taxon>Craniata</taxon>
        <taxon>Vertebrata</taxon>
        <taxon>Euteleostomi</taxon>
        <taxon>Actinopterygii</taxon>
        <taxon>Neopterygii</taxon>
        <taxon>Teleostei</taxon>
        <taxon>Anguilliformes</taxon>
        <taxon>Anguillidae</taxon>
        <taxon>Anguilla</taxon>
    </lineage>
</organism>
<feature type="transmembrane region" description="Helical" evidence="1">
    <location>
        <begin position="6"/>
        <end position="27"/>
    </location>
</feature>
<reference evidence="2" key="1">
    <citation type="submission" date="2014-11" db="EMBL/GenBank/DDBJ databases">
        <authorList>
            <person name="Amaro Gonzalez C."/>
        </authorList>
    </citation>
    <scope>NUCLEOTIDE SEQUENCE</scope>
</reference>
<accession>A0A0E9XNN3</accession>
<keyword evidence="1" id="KW-0812">Transmembrane</keyword>
<evidence type="ECO:0000313" key="2">
    <source>
        <dbReference type="EMBL" id="JAI04348.1"/>
    </source>
</evidence>
<name>A0A0E9XNN3_ANGAN</name>
<keyword evidence="1" id="KW-0472">Membrane</keyword>
<evidence type="ECO:0000256" key="1">
    <source>
        <dbReference type="SAM" id="Phobius"/>
    </source>
</evidence>
<proteinExistence type="predicted"/>
<keyword evidence="1" id="KW-1133">Transmembrane helix</keyword>
<dbReference type="EMBL" id="GBXM01004230">
    <property type="protein sequence ID" value="JAI04348.1"/>
    <property type="molecule type" value="Transcribed_RNA"/>
</dbReference>